<evidence type="ECO:0000313" key="3">
    <source>
        <dbReference type="Proteomes" id="UP001519460"/>
    </source>
</evidence>
<reference evidence="2 3" key="1">
    <citation type="journal article" date="2023" name="Sci. Data">
        <title>Genome assembly of the Korean intertidal mud-creeper Batillaria attramentaria.</title>
        <authorList>
            <person name="Patra A.K."/>
            <person name="Ho P.T."/>
            <person name="Jun S."/>
            <person name="Lee S.J."/>
            <person name="Kim Y."/>
            <person name="Won Y.J."/>
        </authorList>
    </citation>
    <scope>NUCLEOTIDE SEQUENCE [LARGE SCALE GENOMIC DNA]</scope>
    <source>
        <strain evidence="2">Wonlab-2016</strain>
    </source>
</reference>
<name>A0ABD0LX75_9CAEN</name>
<evidence type="ECO:0000313" key="2">
    <source>
        <dbReference type="EMBL" id="KAK7504145.1"/>
    </source>
</evidence>
<keyword evidence="3" id="KW-1185">Reference proteome</keyword>
<dbReference type="PANTHER" id="PTHR19328">
    <property type="entry name" value="HEDGEHOG-INTERACTING PROTEIN"/>
    <property type="match status" value="1"/>
</dbReference>
<dbReference type="InterPro" id="IPR012938">
    <property type="entry name" value="Glc/Sorbosone_DH"/>
</dbReference>
<dbReference type="PANTHER" id="PTHR19328:SF75">
    <property type="entry name" value="ALDOSE SUGAR DEHYDROGENASE YLII"/>
    <property type="match status" value="1"/>
</dbReference>
<protein>
    <recommendedName>
        <fullName evidence="1">Glucose/Sorbosone dehydrogenase domain-containing protein</fullName>
    </recommendedName>
</protein>
<dbReference type="Pfam" id="PF07995">
    <property type="entry name" value="GSDH"/>
    <property type="match status" value="1"/>
</dbReference>
<dbReference type="InterPro" id="IPR011042">
    <property type="entry name" value="6-blade_b-propeller_TolB-like"/>
</dbReference>
<dbReference type="InterPro" id="IPR011041">
    <property type="entry name" value="Quinoprot_gluc/sorb_DH_b-prop"/>
</dbReference>
<dbReference type="EMBL" id="JACVVK020000016">
    <property type="protein sequence ID" value="KAK7504145.1"/>
    <property type="molecule type" value="Genomic_DNA"/>
</dbReference>
<dbReference type="Gene3D" id="2.120.10.30">
    <property type="entry name" value="TolB, C-terminal domain"/>
    <property type="match status" value="1"/>
</dbReference>
<dbReference type="AlphaFoldDB" id="A0ABD0LX75"/>
<gene>
    <name evidence="2" type="ORF">BaRGS_00004449</name>
</gene>
<proteinExistence type="predicted"/>
<sequence length="290" mass="31706">MHVSSSDTNKADPSTEKVLLEVNQPYANHNGGEMFFLDDGYLYVFLGDGGKAGDPHNLAQDLTSLLGKVLRLDVDTPPSGDKPYSIPGDNPFVGKEGARPDIFAYGVRNIWRCGVDTGDRNTGAGKGRVLCGDVGQSMYEELDLLKKGANYGWRAREGDECYDVDMCKQLDPKELESPVYVYDHTVGKSVTGGQFYRGCESPSLNGKYLYGDYMVGRLFSLEEASSGGWVNEDITMCGTDTCKDGLTNHVDTYIVSFGLDQKGEVYMLSTPSSRPSVSDGGLYKIVDPFR</sequence>
<accession>A0ABD0LX75</accession>
<dbReference type="SUPFAM" id="SSF50952">
    <property type="entry name" value="Soluble quinoprotein glucose dehydrogenase"/>
    <property type="match status" value="1"/>
</dbReference>
<feature type="domain" description="Glucose/Sorbosone dehydrogenase" evidence="1">
    <location>
        <begin position="14"/>
        <end position="222"/>
    </location>
</feature>
<organism evidence="2 3">
    <name type="scientific">Batillaria attramentaria</name>
    <dbReference type="NCBI Taxonomy" id="370345"/>
    <lineage>
        <taxon>Eukaryota</taxon>
        <taxon>Metazoa</taxon>
        <taxon>Spiralia</taxon>
        <taxon>Lophotrochozoa</taxon>
        <taxon>Mollusca</taxon>
        <taxon>Gastropoda</taxon>
        <taxon>Caenogastropoda</taxon>
        <taxon>Sorbeoconcha</taxon>
        <taxon>Cerithioidea</taxon>
        <taxon>Batillariidae</taxon>
        <taxon>Batillaria</taxon>
    </lineage>
</organism>
<dbReference type="Proteomes" id="UP001519460">
    <property type="component" value="Unassembled WGS sequence"/>
</dbReference>
<evidence type="ECO:0000259" key="1">
    <source>
        <dbReference type="Pfam" id="PF07995"/>
    </source>
</evidence>
<comment type="caution">
    <text evidence="2">The sequence shown here is derived from an EMBL/GenBank/DDBJ whole genome shotgun (WGS) entry which is preliminary data.</text>
</comment>